<dbReference type="SUPFAM" id="SSF52540">
    <property type="entry name" value="P-loop containing nucleoside triphosphate hydrolases"/>
    <property type="match status" value="1"/>
</dbReference>
<evidence type="ECO:0000313" key="2">
    <source>
        <dbReference type="Proteomes" id="UP000625976"/>
    </source>
</evidence>
<reference evidence="1" key="1">
    <citation type="journal article" date="2014" name="Int. J. Syst. Evol. Microbiol.">
        <title>Complete genome sequence of Corynebacterium casei LMG S-19264T (=DSM 44701T), isolated from a smear-ripened cheese.</title>
        <authorList>
            <consortium name="US DOE Joint Genome Institute (JGI-PGF)"/>
            <person name="Walter F."/>
            <person name="Albersmeier A."/>
            <person name="Kalinowski J."/>
            <person name="Ruckert C."/>
        </authorList>
    </citation>
    <scope>NUCLEOTIDE SEQUENCE</scope>
    <source>
        <strain evidence="1">CGMCC 1.12751</strain>
    </source>
</reference>
<proteinExistence type="predicted"/>
<name>A0A917GNF7_9FLAO</name>
<dbReference type="Proteomes" id="UP000625976">
    <property type="component" value="Unassembled WGS sequence"/>
</dbReference>
<evidence type="ECO:0008006" key="3">
    <source>
        <dbReference type="Google" id="ProtNLM"/>
    </source>
</evidence>
<keyword evidence="2" id="KW-1185">Reference proteome</keyword>
<sequence length="701" mass="81570">MKGFKLLGIKTKNRVDIENDPTLTDYLKVLKENTYYSFYSIYEFDKEKVTFTYLPEKDVDLYSINRDNQDPLHINISAIVGENGAGKSTLIELLFLGIHNLAVAYKILKNPEDLSSWHIEEGVHLDIYYSVNDKIYCIRLDDLDVCFSSQSKKADNSFSKFKDFKKYDTENKKDLEFFFYSIAINYSLYGLNTNHVGEWIRALFHKNDGYQTPLVINPMRIKGQIDVNTEEGLAKSRLISNLLTETKSIEHLKLSKKQIATAITFKLNRRKIENIYDHNIGSDGIWTFEKLNKKTPKLLDIIYEGFEIDNRDVEIKFKEEIEKYIIKKLFKIARTYDKYKVFLTDNSGNNKKQPSFTTDEKYNLESYIEAIKKDDSHITFKLNQAINYIKKNPLVEDENYKWNKENEHFHIPIKELSKRINTSKLSEIINLIPPSLFNIEIHLEEIESKENKSVFSGLSSGEQQLIHSVQSILYHIINVNSVFSNNSPEDINYAYINLILDEIELYFHPAHQKEFIQHILTGIKSLDIPYIKGINMLFSTHSPFILSDIPSSNILKLKKGEAIINVQPTFGANIHDLLANDFFLKDGFMGVFSQNEIKNVIEALNYTHLNNLKIEKQNQVNLTDEANHKSRVELEIKDIEHKLSKTNKPNEKYNKEYCKKVIEVVGEPILYMSLIELYTLAYKNSKDAFIDEQIANLNKLR</sequence>
<protein>
    <recommendedName>
        <fullName evidence="3">ATP-binding protein</fullName>
    </recommendedName>
</protein>
<organism evidence="1 2">
    <name type="scientific">Bizionia arctica</name>
    <dbReference type="NCBI Taxonomy" id="1495645"/>
    <lineage>
        <taxon>Bacteria</taxon>
        <taxon>Pseudomonadati</taxon>
        <taxon>Bacteroidota</taxon>
        <taxon>Flavobacteriia</taxon>
        <taxon>Flavobacteriales</taxon>
        <taxon>Flavobacteriaceae</taxon>
        <taxon>Bizionia</taxon>
    </lineage>
</organism>
<evidence type="ECO:0000313" key="1">
    <source>
        <dbReference type="EMBL" id="GGG52185.1"/>
    </source>
</evidence>
<dbReference type="AlphaFoldDB" id="A0A917GNF7"/>
<comment type="caution">
    <text evidence="1">The sequence shown here is derived from an EMBL/GenBank/DDBJ whole genome shotgun (WGS) entry which is preliminary data.</text>
</comment>
<dbReference type="InterPro" id="IPR027417">
    <property type="entry name" value="P-loop_NTPase"/>
</dbReference>
<accession>A0A917GNF7</accession>
<dbReference type="Gene3D" id="3.40.50.300">
    <property type="entry name" value="P-loop containing nucleotide triphosphate hydrolases"/>
    <property type="match status" value="1"/>
</dbReference>
<reference evidence="1" key="2">
    <citation type="submission" date="2020-09" db="EMBL/GenBank/DDBJ databases">
        <authorList>
            <person name="Sun Q."/>
            <person name="Zhou Y."/>
        </authorList>
    </citation>
    <scope>NUCLEOTIDE SEQUENCE</scope>
    <source>
        <strain evidence="1">CGMCC 1.12751</strain>
    </source>
</reference>
<gene>
    <name evidence="1" type="ORF">GCM10010976_24170</name>
</gene>
<dbReference type="RefSeq" id="WP_188465234.1">
    <property type="nucleotide sequence ID" value="NZ_BMFQ01000003.1"/>
</dbReference>
<dbReference type="EMBL" id="BMFQ01000003">
    <property type="protein sequence ID" value="GGG52185.1"/>
    <property type="molecule type" value="Genomic_DNA"/>
</dbReference>